<sequence>MVVHLLPPVAFGGNVDHPLKPLLNLRGTLQSRESTGRASALLEMKAAMATSHTKGVGLGPPLTKAPYSLPHWCAAGETLSICDL</sequence>
<evidence type="ECO:0000313" key="2">
    <source>
        <dbReference type="Proteomes" id="UP000828048"/>
    </source>
</evidence>
<dbReference type="EMBL" id="CM037162">
    <property type="protein sequence ID" value="KAH7864830.1"/>
    <property type="molecule type" value="Genomic_DNA"/>
</dbReference>
<comment type="caution">
    <text evidence="1">The sequence shown here is derived from an EMBL/GenBank/DDBJ whole genome shotgun (WGS) entry which is preliminary data.</text>
</comment>
<name>A0ACB7ZG43_9ERIC</name>
<dbReference type="Proteomes" id="UP000828048">
    <property type="component" value="Chromosome 12"/>
</dbReference>
<organism evidence="1 2">
    <name type="scientific">Vaccinium darrowii</name>
    <dbReference type="NCBI Taxonomy" id="229202"/>
    <lineage>
        <taxon>Eukaryota</taxon>
        <taxon>Viridiplantae</taxon>
        <taxon>Streptophyta</taxon>
        <taxon>Embryophyta</taxon>
        <taxon>Tracheophyta</taxon>
        <taxon>Spermatophyta</taxon>
        <taxon>Magnoliopsida</taxon>
        <taxon>eudicotyledons</taxon>
        <taxon>Gunneridae</taxon>
        <taxon>Pentapetalae</taxon>
        <taxon>asterids</taxon>
        <taxon>Ericales</taxon>
        <taxon>Ericaceae</taxon>
        <taxon>Vaccinioideae</taxon>
        <taxon>Vaccinieae</taxon>
        <taxon>Vaccinium</taxon>
    </lineage>
</organism>
<evidence type="ECO:0000313" key="1">
    <source>
        <dbReference type="EMBL" id="KAH7864830.1"/>
    </source>
</evidence>
<accession>A0ACB7ZG43</accession>
<gene>
    <name evidence="1" type="ORF">Vadar_034372</name>
</gene>
<keyword evidence="2" id="KW-1185">Reference proteome</keyword>
<reference evidence="1 2" key="1">
    <citation type="journal article" date="2021" name="Hortic Res">
        <title>High-quality reference genome and annotation aids understanding of berry development for evergreen blueberry (Vaccinium darrowii).</title>
        <authorList>
            <person name="Yu J."/>
            <person name="Hulse-Kemp A.M."/>
            <person name="Babiker E."/>
            <person name="Staton M."/>
        </authorList>
    </citation>
    <scope>NUCLEOTIDE SEQUENCE [LARGE SCALE GENOMIC DNA]</scope>
    <source>
        <strain evidence="2">cv. NJ 8807/NJ 8810</strain>
        <tissue evidence="1">Young leaf</tissue>
    </source>
</reference>
<protein>
    <submittedName>
        <fullName evidence="1">Uncharacterized protein</fullName>
    </submittedName>
</protein>
<proteinExistence type="predicted"/>